<dbReference type="SUPFAM" id="SSF56219">
    <property type="entry name" value="DNase I-like"/>
    <property type="match status" value="1"/>
</dbReference>
<accession>A0A2S2NUN8</accession>
<evidence type="ECO:0000313" key="2">
    <source>
        <dbReference type="EMBL" id="MBY20446.1"/>
    </source>
</evidence>
<dbReference type="CDD" id="cd09076">
    <property type="entry name" value="L1-EN"/>
    <property type="match status" value="1"/>
</dbReference>
<dbReference type="GO" id="GO:0003824">
    <property type="term" value="F:catalytic activity"/>
    <property type="evidence" value="ECO:0007669"/>
    <property type="project" value="InterPro"/>
</dbReference>
<dbReference type="PANTHER" id="PTHR23227">
    <property type="entry name" value="BUCENTAUR RELATED"/>
    <property type="match status" value="1"/>
</dbReference>
<proteinExistence type="predicted"/>
<organism evidence="2">
    <name type="scientific">Schizaphis graminum</name>
    <name type="common">Green bug aphid</name>
    <dbReference type="NCBI Taxonomy" id="13262"/>
    <lineage>
        <taxon>Eukaryota</taxon>
        <taxon>Metazoa</taxon>
        <taxon>Ecdysozoa</taxon>
        <taxon>Arthropoda</taxon>
        <taxon>Hexapoda</taxon>
        <taxon>Insecta</taxon>
        <taxon>Pterygota</taxon>
        <taxon>Neoptera</taxon>
        <taxon>Paraneoptera</taxon>
        <taxon>Hemiptera</taxon>
        <taxon>Sternorrhyncha</taxon>
        <taxon>Aphidomorpha</taxon>
        <taxon>Aphidoidea</taxon>
        <taxon>Aphididae</taxon>
        <taxon>Aphidini</taxon>
        <taxon>Schizaphis</taxon>
    </lineage>
</organism>
<name>A0A2S2NUN8_SCHGA</name>
<dbReference type="PANTHER" id="PTHR23227:SF85">
    <property type="entry name" value="CRANIOFACIAL DEVELOPMENT PROTEIN 2"/>
    <property type="match status" value="1"/>
</dbReference>
<dbReference type="InterPro" id="IPR036691">
    <property type="entry name" value="Endo/exonu/phosph_ase_sf"/>
</dbReference>
<dbReference type="Gene3D" id="3.60.10.10">
    <property type="entry name" value="Endonuclease/exonuclease/phosphatase"/>
    <property type="match status" value="1"/>
</dbReference>
<protein>
    <submittedName>
        <fullName evidence="2">Craniofacial development protein 2</fullName>
    </submittedName>
</protein>
<dbReference type="Pfam" id="PF14529">
    <property type="entry name" value="Exo_endo_phos_2"/>
    <property type="match status" value="1"/>
</dbReference>
<reference evidence="2" key="1">
    <citation type="submission" date="2018-04" db="EMBL/GenBank/DDBJ databases">
        <title>Transcriptome of Schizaphis graminum biotype I.</title>
        <authorList>
            <person name="Scully E.D."/>
            <person name="Geib S.M."/>
            <person name="Palmer N.A."/>
            <person name="Koch K."/>
            <person name="Bradshaw J."/>
            <person name="Heng-Moss T."/>
            <person name="Sarath G."/>
        </authorList>
    </citation>
    <scope>NUCLEOTIDE SEQUENCE</scope>
</reference>
<feature type="domain" description="Endonuclease/exonuclease/phosphatase" evidence="1">
    <location>
        <begin position="133"/>
        <end position="271"/>
    </location>
</feature>
<dbReference type="EMBL" id="GGMR01007827">
    <property type="protein sequence ID" value="MBY20446.1"/>
    <property type="molecule type" value="Transcribed_RNA"/>
</dbReference>
<evidence type="ECO:0000259" key="1">
    <source>
        <dbReference type="Pfam" id="PF14529"/>
    </source>
</evidence>
<dbReference type="AlphaFoldDB" id="A0A2S2NUN8"/>
<dbReference type="InterPro" id="IPR005135">
    <property type="entry name" value="Endo/exonuclease/phosphatase"/>
</dbReference>
<sequence>MMMSAVKLNSGVSAPIGSPGGATTGRVMINEPQYIGSWNIRGLLQQGKLCQIEREMERCNIKILGLSETHQRDKGHFKTSGGNQIICSGNGTNSRNGVAVIVDKRWSHSIIEYIAVNDRIIVVKLNSTPNKLNLIQVYAPTSAAEEEEIDEFYNILAEIVSHLPKSEVTIIQGDFNAKVGADCTETNITGKFGLGVRNRRGEKLIEFCQSTSMVITNTLFKHHPKRLYTWTSPNGEYKNQIDYCLIPSRWKSNIENIKTRLSADCGSDHQLLVTKLRIHLKNCKRPQHKTSQHINSKKEWERFETILQKKLKHEDTINNWSDLKQVFRTTKNEVIKERPRNQKNNCWFSKETVDLIEQRR</sequence>
<dbReference type="InterPro" id="IPR027124">
    <property type="entry name" value="Swc5/CFDP1/2"/>
</dbReference>
<gene>
    <name evidence="2" type="primary">CFDP2_15</name>
    <name evidence="2" type="ORF">g.5042</name>
</gene>